<keyword evidence="1" id="KW-0805">Transcription regulation</keyword>
<dbReference type="SUPFAM" id="SSF52821">
    <property type="entry name" value="Rhodanese/Cell cycle control phosphatase"/>
    <property type="match status" value="1"/>
</dbReference>
<dbReference type="SMART" id="SM00418">
    <property type="entry name" value="HTH_ARSR"/>
    <property type="match status" value="1"/>
</dbReference>
<keyword evidence="3" id="KW-0804">Transcription</keyword>
<sequence>MSVPISPKKKLYEHFAKVAKSMASPSRLELLEALAQGERSVEGLANATGIPVANTSHHLQILRDSGVVQSRKEGLQVIYSLNDSEIPNILSGLRRLAERHLAEVERIVRENFDRLDDLKPVKREELLQLVSSGEAVVVDVRPAGEYQAGHIAGAISIPLDSLSKHLAKLPTNQEVVAYCRGPYCMFAYEAVSQLRSQGYKARRLEDGYPEWKADLLPVEKN</sequence>
<keyword evidence="7" id="KW-1185">Reference proteome</keyword>
<dbReference type="InterPro" id="IPR051011">
    <property type="entry name" value="Metal_resp_trans_reg"/>
</dbReference>
<dbReference type="SUPFAM" id="SSF46785">
    <property type="entry name" value="Winged helix' DNA-binding domain"/>
    <property type="match status" value="1"/>
</dbReference>
<proteinExistence type="predicted"/>
<reference evidence="6 7" key="1">
    <citation type="journal article" date="2019" name="Front. Microbiol.">
        <title>Genomes of Neutrophilic Sulfur-Oxidizing Chemolithoautotrophs Representing 9 Proteobacterial Species From 8 Genera.</title>
        <authorList>
            <person name="Watanabe T."/>
            <person name="Kojima H."/>
            <person name="Umezawa K."/>
            <person name="Hori C."/>
            <person name="Takasuka T.E."/>
            <person name="Kato Y."/>
            <person name="Fukui M."/>
        </authorList>
    </citation>
    <scope>NUCLEOTIDE SEQUENCE [LARGE SCALE GENOMIC DNA]</scope>
    <source>
        <strain evidence="6 7">TTN</strain>
    </source>
</reference>
<dbReference type="Pfam" id="PF01022">
    <property type="entry name" value="HTH_5"/>
    <property type="match status" value="1"/>
</dbReference>
<keyword evidence="2" id="KW-0238">DNA-binding</keyword>
<feature type="domain" description="HTH arsR-type" evidence="5">
    <location>
        <begin position="7"/>
        <end position="101"/>
    </location>
</feature>
<dbReference type="InterPro" id="IPR001845">
    <property type="entry name" value="HTH_ArsR_DNA-bd_dom"/>
</dbReference>
<dbReference type="PANTHER" id="PTHR43132:SF8">
    <property type="entry name" value="HTH-TYPE TRANSCRIPTIONAL REGULATOR KMTR"/>
    <property type="match status" value="1"/>
</dbReference>
<dbReference type="InterPro" id="IPR001763">
    <property type="entry name" value="Rhodanese-like_dom"/>
</dbReference>
<dbReference type="Gene3D" id="1.10.10.10">
    <property type="entry name" value="Winged helix-like DNA-binding domain superfamily/Winged helix DNA-binding domain"/>
    <property type="match status" value="1"/>
</dbReference>
<dbReference type="InterPro" id="IPR036388">
    <property type="entry name" value="WH-like_DNA-bd_sf"/>
</dbReference>
<name>A0A401JEN9_9PROT</name>
<dbReference type="GO" id="GO:0003677">
    <property type="term" value="F:DNA binding"/>
    <property type="evidence" value="ECO:0007669"/>
    <property type="project" value="UniProtKB-KW"/>
</dbReference>
<dbReference type="NCBIfam" id="NF033788">
    <property type="entry name" value="HTH_metalloreg"/>
    <property type="match status" value="1"/>
</dbReference>
<dbReference type="InterPro" id="IPR036873">
    <property type="entry name" value="Rhodanese-like_dom_sf"/>
</dbReference>
<dbReference type="GO" id="GO:0003700">
    <property type="term" value="F:DNA-binding transcription factor activity"/>
    <property type="evidence" value="ECO:0007669"/>
    <property type="project" value="InterPro"/>
</dbReference>
<dbReference type="CDD" id="cd00090">
    <property type="entry name" value="HTH_ARSR"/>
    <property type="match status" value="1"/>
</dbReference>
<dbReference type="FunFam" id="3.40.250.10:FF:000039">
    <property type="entry name" value="ArsR family transcriptional regulator"/>
    <property type="match status" value="1"/>
</dbReference>
<dbReference type="Pfam" id="PF00581">
    <property type="entry name" value="Rhodanese"/>
    <property type="match status" value="1"/>
</dbReference>
<dbReference type="InterPro" id="IPR036390">
    <property type="entry name" value="WH_DNA-bd_sf"/>
</dbReference>
<gene>
    <name evidence="6" type="ORF">SFMTTN_1904</name>
</gene>
<dbReference type="PANTHER" id="PTHR43132">
    <property type="entry name" value="ARSENICAL RESISTANCE OPERON REPRESSOR ARSR-RELATED"/>
    <property type="match status" value="1"/>
</dbReference>
<dbReference type="Proteomes" id="UP000286806">
    <property type="component" value="Unassembled WGS sequence"/>
</dbReference>
<dbReference type="SMART" id="SM00450">
    <property type="entry name" value="RHOD"/>
    <property type="match status" value="1"/>
</dbReference>
<accession>A0A401JEN9</accession>
<evidence type="ECO:0000259" key="4">
    <source>
        <dbReference type="PROSITE" id="PS50206"/>
    </source>
</evidence>
<dbReference type="InterPro" id="IPR011991">
    <property type="entry name" value="ArsR-like_HTH"/>
</dbReference>
<dbReference type="CDD" id="cd00158">
    <property type="entry name" value="RHOD"/>
    <property type="match status" value="1"/>
</dbReference>
<dbReference type="PROSITE" id="PS50987">
    <property type="entry name" value="HTH_ARSR_2"/>
    <property type="match status" value="1"/>
</dbReference>
<evidence type="ECO:0000259" key="5">
    <source>
        <dbReference type="PROSITE" id="PS50987"/>
    </source>
</evidence>
<dbReference type="RefSeq" id="WP_124704880.1">
    <property type="nucleotide sequence ID" value="NZ_BGOW01000015.1"/>
</dbReference>
<keyword evidence="6" id="KW-0808">Transferase</keyword>
<evidence type="ECO:0000313" key="7">
    <source>
        <dbReference type="Proteomes" id="UP000286806"/>
    </source>
</evidence>
<dbReference type="PROSITE" id="PS50206">
    <property type="entry name" value="RHODANESE_3"/>
    <property type="match status" value="1"/>
</dbReference>
<evidence type="ECO:0000256" key="3">
    <source>
        <dbReference type="ARBA" id="ARBA00023163"/>
    </source>
</evidence>
<dbReference type="OrthoDB" id="1445766at2"/>
<evidence type="ECO:0000256" key="1">
    <source>
        <dbReference type="ARBA" id="ARBA00023015"/>
    </source>
</evidence>
<comment type="caution">
    <text evidence="6">The sequence shown here is derived from an EMBL/GenBank/DDBJ whole genome shotgun (WGS) entry which is preliminary data.</text>
</comment>
<dbReference type="GO" id="GO:0016740">
    <property type="term" value="F:transferase activity"/>
    <property type="evidence" value="ECO:0007669"/>
    <property type="project" value="UniProtKB-KW"/>
</dbReference>
<evidence type="ECO:0000313" key="6">
    <source>
        <dbReference type="EMBL" id="GBL46092.1"/>
    </source>
</evidence>
<dbReference type="Gene3D" id="3.40.250.10">
    <property type="entry name" value="Rhodanese-like domain"/>
    <property type="match status" value="1"/>
</dbReference>
<protein>
    <submittedName>
        <fullName evidence="6">Rhodanese-related sulfurtransferase</fullName>
    </submittedName>
</protein>
<dbReference type="PRINTS" id="PR00778">
    <property type="entry name" value="HTHARSR"/>
</dbReference>
<evidence type="ECO:0000256" key="2">
    <source>
        <dbReference type="ARBA" id="ARBA00023125"/>
    </source>
</evidence>
<feature type="domain" description="Rhodanese" evidence="4">
    <location>
        <begin position="131"/>
        <end position="220"/>
    </location>
</feature>
<dbReference type="EMBL" id="BGOW01000015">
    <property type="protein sequence ID" value="GBL46092.1"/>
    <property type="molecule type" value="Genomic_DNA"/>
</dbReference>
<dbReference type="AlphaFoldDB" id="A0A401JEN9"/>
<organism evidence="6 7">
    <name type="scientific">Sulfuriferula multivorans</name>
    <dbReference type="NCBI Taxonomy" id="1559896"/>
    <lineage>
        <taxon>Bacteria</taxon>
        <taxon>Pseudomonadati</taxon>
        <taxon>Pseudomonadota</taxon>
        <taxon>Betaproteobacteria</taxon>
        <taxon>Nitrosomonadales</taxon>
        <taxon>Sulfuricellaceae</taxon>
        <taxon>Sulfuriferula</taxon>
    </lineage>
</organism>